<dbReference type="AlphaFoldDB" id="A0A9X2RMZ7"/>
<evidence type="ECO:0000259" key="3">
    <source>
        <dbReference type="Pfam" id="PF00144"/>
    </source>
</evidence>
<sequence>MHVFARRRLGLLLPAGLAAVLLAALAGPASADADADAQGGSVTRPRPAGLLQQAVNAIHGTGTVGVLAEVRSPGTRHSARAGTAELGTGRPVPRGGSFRIGSATKTFTATVVLQLVGEGQMSLDDTVERWLPGVVQGNGHDGRRITVRQLLQHTSAIPDVLGDIPALNSAAGYRAERLRTYTSEELVALAMRHPATNDPGVWSYSNTNYILAGMIIKKVTGHSWADEVNARIIGPLRLTKTSTPGSSPSIPGPHAHGYRGFGTGTALDVTEFNPSAVDASGSIISSADDLSRFYTALFDGRLLDPARLDEMTTTVSAPELKAEYGLGLAEFSLPCGGSYFTHVGGVSGYRTQVGVTPDATRTTVVLATGDGDKNTQKAMSRLMEQGLCRSKVQ</sequence>
<dbReference type="InterPro" id="IPR050491">
    <property type="entry name" value="AmpC-like"/>
</dbReference>
<keyword evidence="5" id="KW-1185">Reference proteome</keyword>
<dbReference type="SUPFAM" id="SSF56601">
    <property type="entry name" value="beta-lactamase/transpeptidase-like"/>
    <property type="match status" value="1"/>
</dbReference>
<dbReference type="PANTHER" id="PTHR46825:SF7">
    <property type="entry name" value="D-ALANYL-D-ALANINE CARBOXYPEPTIDASE"/>
    <property type="match status" value="1"/>
</dbReference>
<reference evidence="4" key="1">
    <citation type="submission" date="2022-06" db="EMBL/GenBank/DDBJ databases">
        <title>WGS of actinobacteria.</title>
        <authorList>
            <person name="Thawai C."/>
        </authorList>
    </citation>
    <scope>NUCLEOTIDE SEQUENCE</scope>
    <source>
        <strain evidence="4">AA8</strain>
    </source>
</reference>
<dbReference type="PANTHER" id="PTHR46825">
    <property type="entry name" value="D-ALANYL-D-ALANINE-CARBOXYPEPTIDASE/ENDOPEPTIDASE AMPH"/>
    <property type="match status" value="1"/>
</dbReference>
<feature type="chain" id="PRO_5040926960" evidence="2">
    <location>
        <begin position="32"/>
        <end position="393"/>
    </location>
</feature>
<dbReference type="RefSeq" id="WP_168092150.1">
    <property type="nucleotide sequence ID" value="NZ_JAATER010000057.1"/>
</dbReference>
<comment type="caution">
    <text evidence="4">The sequence shown here is derived from an EMBL/GenBank/DDBJ whole genome shotgun (WGS) entry which is preliminary data.</text>
</comment>
<dbReference type="InterPro" id="IPR012338">
    <property type="entry name" value="Beta-lactam/transpept-like"/>
</dbReference>
<feature type="region of interest" description="Disordered" evidence="1">
    <location>
        <begin position="74"/>
        <end position="97"/>
    </location>
</feature>
<dbReference type="Proteomes" id="UP001142374">
    <property type="component" value="Unassembled WGS sequence"/>
</dbReference>
<evidence type="ECO:0000313" key="5">
    <source>
        <dbReference type="Proteomes" id="UP001142374"/>
    </source>
</evidence>
<dbReference type="Pfam" id="PF00144">
    <property type="entry name" value="Beta-lactamase"/>
    <property type="match status" value="1"/>
</dbReference>
<organism evidence="4 5">
    <name type="scientific">Streptomyces telluris</name>
    <dbReference type="NCBI Taxonomy" id="2720021"/>
    <lineage>
        <taxon>Bacteria</taxon>
        <taxon>Bacillati</taxon>
        <taxon>Actinomycetota</taxon>
        <taxon>Actinomycetes</taxon>
        <taxon>Kitasatosporales</taxon>
        <taxon>Streptomycetaceae</taxon>
        <taxon>Streptomyces</taxon>
    </lineage>
</organism>
<dbReference type="EMBL" id="JANIID010000013">
    <property type="protein sequence ID" value="MCQ8771374.1"/>
    <property type="molecule type" value="Genomic_DNA"/>
</dbReference>
<proteinExistence type="predicted"/>
<keyword evidence="2" id="KW-0732">Signal</keyword>
<accession>A0A9X2RMZ7</accession>
<dbReference type="Gene3D" id="3.40.710.10">
    <property type="entry name" value="DD-peptidase/beta-lactamase superfamily"/>
    <property type="match status" value="1"/>
</dbReference>
<name>A0A9X2RMZ7_9ACTN</name>
<evidence type="ECO:0000256" key="2">
    <source>
        <dbReference type="SAM" id="SignalP"/>
    </source>
</evidence>
<feature type="domain" description="Beta-lactamase-related" evidence="3">
    <location>
        <begin position="61"/>
        <end position="378"/>
    </location>
</feature>
<feature type="signal peptide" evidence="2">
    <location>
        <begin position="1"/>
        <end position="31"/>
    </location>
</feature>
<gene>
    <name evidence="4" type="ORF">NQU55_16610</name>
</gene>
<evidence type="ECO:0000256" key="1">
    <source>
        <dbReference type="SAM" id="MobiDB-lite"/>
    </source>
</evidence>
<dbReference type="InterPro" id="IPR001466">
    <property type="entry name" value="Beta-lactam-related"/>
</dbReference>
<protein>
    <submittedName>
        <fullName evidence="4">Beta-lactamase family protein</fullName>
    </submittedName>
</protein>
<evidence type="ECO:0000313" key="4">
    <source>
        <dbReference type="EMBL" id="MCQ8771374.1"/>
    </source>
</evidence>